<name>A0A6J5N6H8_9CAUD</name>
<dbReference type="EMBL" id="LR796587">
    <property type="protein sequence ID" value="CAB4152813.1"/>
    <property type="molecule type" value="Genomic_DNA"/>
</dbReference>
<accession>A0A6J5N6H8</accession>
<reference evidence="1" key="1">
    <citation type="submission" date="2020-04" db="EMBL/GenBank/DDBJ databases">
        <authorList>
            <person name="Chiriac C."/>
            <person name="Salcher M."/>
            <person name="Ghai R."/>
            <person name="Kavagutti S V."/>
        </authorList>
    </citation>
    <scope>NUCLEOTIDE SEQUENCE</scope>
</reference>
<gene>
    <name evidence="1" type="ORF">UFOVP618_29</name>
</gene>
<evidence type="ECO:0000313" key="1">
    <source>
        <dbReference type="EMBL" id="CAB4152813.1"/>
    </source>
</evidence>
<proteinExistence type="predicted"/>
<organism evidence="1">
    <name type="scientific">uncultured Caudovirales phage</name>
    <dbReference type="NCBI Taxonomy" id="2100421"/>
    <lineage>
        <taxon>Viruses</taxon>
        <taxon>Duplodnaviria</taxon>
        <taxon>Heunggongvirae</taxon>
        <taxon>Uroviricota</taxon>
        <taxon>Caudoviricetes</taxon>
        <taxon>Peduoviridae</taxon>
        <taxon>Maltschvirus</taxon>
        <taxon>Maltschvirus maltsch</taxon>
    </lineage>
</organism>
<sequence>MSLPNLDRLVATKGTKLVNDTTEVTATIAGIFVLEDTVFNAIKVGGVDVKSTYITTPGTAVKAGALITGMGVLFSGVDLTSGSVNLILG</sequence>
<protein>
    <submittedName>
        <fullName evidence="1">Uncharacterized protein</fullName>
    </submittedName>
</protein>